<sequence>MPRHRTPPIRTVSTRRRAADPLEEPPSLNLETGMANDQLVGDTTSELVREASVSSMHRQQEDRVDFGEELRRLQAENSRLRAERSFSSTMLVHEAPLLPYDGKSEWEEYLTHVEVVSTLNQWDEDRKAQRVASSLRGTALSVLNSLPIRDRTQWIPLTTALSQRFGQEALAPKWHAELQSRRQRPGESLVDLSNEIEKLTRLAHPGWPDFCKNQIGVRAFLGALASHQIRGIVAAAAPVTLHDALYRAQLVEASMRGCDGTREGCYECGQKGHYQNRCPNKKKEN</sequence>
<comment type="caution">
    <text evidence="5">The sequence shown here is derived from an EMBL/GenBank/DDBJ whole genome shotgun (WGS) entry which is preliminary data.</text>
</comment>
<evidence type="ECO:0000256" key="2">
    <source>
        <dbReference type="SAM" id="Coils"/>
    </source>
</evidence>
<protein>
    <recommendedName>
        <fullName evidence="4">CCHC-type domain-containing protein</fullName>
    </recommendedName>
</protein>
<feature type="domain" description="CCHC-type" evidence="4">
    <location>
        <begin position="265"/>
        <end position="280"/>
    </location>
</feature>
<evidence type="ECO:0000313" key="5">
    <source>
        <dbReference type="EMBL" id="KAF6205380.1"/>
    </source>
</evidence>
<feature type="coiled-coil region" evidence="2">
    <location>
        <begin position="56"/>
        <end position="83"/>
    </location>
</feature>
<proteinExistence type="predicted"/>
<dbReference type="OrthoDB" id="6625979at2759"/>
<dbReference type="GO" id="GO:0008270">
    <property type="term" value="F:zinc ion binding"/>
    <property type="evidence" value="ECO:0007669"/>
    <property type="project" value="UniProtKB-KW"/>
</dbReference>
<keyword evidence="1" id="KW-0479">Metal-binding</keyword>
<keyword evidence="6" id="KW-1185">Reference proteome</keyword>
<dbReference type="InterPro" id="IPR036875">
    <property type="entry name" value="Znf_CCHC_sf"/>
</dbReference>
<dbReference type="PANTHER" id="PTHR19963">
    <property type="entry name" value="CCHC-TYPE DOMAIN-CONTAINING PROTEIN"/>
    <property type="match status" value="1"/>
</dbReference>
<evidence type="ECO:0000259" key="4">
    <source>
        <dbReference type="PROSITE" id="PS50158"/>
    </source>
</evidence>
<evidence type="ECO:0000256" key="1">
    <source>
        <dbReference type="PROSITE-ProRule" id="PRU00047"/>
    </source>
</evidence>
<keyword evidence="2" id="KW-0175">Coiled coil</keyword>
<dbReference type="GO" id="GO:0003676">
    <property type="term" value="F:nucleic acid binding"/>
    <property type="evidence" value="ECO:0007669"/>
    <property type="project" value="InterPro"/>
</dbReference>
<feature type="region of interest" description="Disordered" evidence="3">
    <location>
        <begin position="1"/>
        <end position="32"/>
    </location>
</feature>
<dbReference type="SUPFAM" id="SSF57756">
    <property type="entry name" value="Retrovirus zinc finger-like domains"/>
    <property type="match status" value="1"/>
</dbReference>
<accession>A0A8S9X8H0</accession>
<dbReference type="InterPro" id="IPR001878">
    <property type="entry name" value="Znf_CCHC"/>
</dbReference>
<dbReference type="Gene3D" id="4.10.60.10">
    <property type="entry name" value="Zinc finger, CCHC-type"/>
    <property type="match status" value="1"/>
</dbReference>
<gene>
    <name evidence="5" type="ORF">GE061_019551</name>
</gene>
<dbReference type="SMART" id="SM00343">
    <property type="entry name" value="ZnF_C2HC"/>
    <property type="match status" value="1"/>
</dbReference>
<evidence type="ECO:0000256" key="3">
    <source>
        <dbReference type="SAM" id="MobiDB-lite"/>
    </source>
</evidence>
<reference evidence="5" key="1">
    <citation type="journal article" date="2021" name="Mol. Ecol. Resour.">
        <title>Apolygus lucorum genome provides insights into omnivorousness and mesophyll feeding.</title>
        <authorList>
            <person name="Liu Y."/>
            <person name="Liu H."/>
            <person name="Wang H."/>
            <person name="Huang T."/>
            <person name="Liu B."/>
            <person name="Yang B."/>
            <person name="Yin L."/>
            <person name="Li B."/>
            <person name="Zhang Y."/>
            <person name="Zhang S."/>
            <person name="Jiang F."/>
            <person name="Zhang X."/>
            <person name="Ren Y."/>
            <person name="Wang B."/>
            <person name="Wang S."/>
            <person name="Lu Y."/>
            <person name="Wu K."/>
            <person name="Fan W."/>
            <person name="Wang G."/>
        </authorList>
    </citation>
    <scope>NUCLEOTIDE SEQUENCE</scope>
    <source>
        <strain evidence="5">12Hb</strain>
    </source>
</reference>
<evidence type="ECO:0000313" key="6">
    <source>
        <dbReference type="Proteomes" id="UP000466442"/>
    </source>
</evidence>
<dbReference type="Pfam" id="PF14893">
    <property type="entry name" value="PNMA"/>
    <property type="match status" value="1"/>
</dbReference>
<dbReference type="InterPro" id="IPR048270">
    <property type="entry name" value="PNMA_C"/>
</dbReference>
<dbReference type="EMBL" id="WIXP02000009">
    <property type="protein sequence ID" value="KAF6205380.1"/>
    <property type="molecule type" value="Genomic_DNA"/>
</dbReference>
<dbReference type="PANTHER" id="PTHR19963:SF30">
    <property type="entry name" value="ENDONUCLEASE_EXONUCLEASE_PHOSPHATASE DOMAIN-CONTAINING PROTEIN"/>
    <property type="match status" value="1"/>
</dbReference>
<organism evidence="5 6">
    <name type="scientific">Apolygus lucorum</name>
    <name type="common">Small green plant bug</name>
    <name type="synonym">Lygocoris lucorum</name>
    <dbReference type="NCBI Taxonomy" id="248454"/>
    <lineage>
        <taxon>Eukaryota</taxon>
        <taxon>Metazoa</taxon>
        <taxon>Ecdysozoa</taxon>
        <taxon>Arthropoda</taxon>
        <taxon>Hexapoda</taxon>
        <taxon>Insecta</taxon>
        <taxon>Pterygota</taxon>
        <taxon>Neoptera</taxon>
        <taxon>Paraneoptera</taxon>
        <taxon>Hemiptera</taxon>
        <taxon>Heteroptera</taxon>
        <taxon>Panheteroptera</taxon>
        <taxon>Cimicomorpha</taxon>
        <taxon>Miridae</taxon>
        <taxon>Mirini</taxon>
        <taxon>Apolygus</taxon>
    </lineage>
</organism>
<dbReference type="PROSITE" id="PS50158">
    <property type="entry name" value="ZF_CCHC"/>
    <property type="match status" value="1"/>
</dbReference>
<keyword evidence="1" id="KW-0863">Zinc-finger</keyword>
<dbReference type="AlphaFoldDB" id="A0A8S9X8H0"/>
<name>A0A8S9X8H0_APOLU</name>
<keyword evidence="1" id="KW-0862">Zinc</keyword>
<dbReference type="Proteomes" id="UP000466442">
    <property type="component" value="Linkage Group LG9"/>
</dbReference>